<reference evidence="2" key="1">
    <citation type="journal article" date="2019" name="Int. J. Syst. Evol. Microbiol.">
        <title>The Global Catalogue of Microorganisms (GCM) 10K type strain sequencing project: providing services to taxonomists for standard genome sequencing and annotation.</title>
        <authorList>
            <consortium name="The Broad Institute Genomics Platform"/>
            <consortium name="The Broad Institute Genome Sequencing Center for Infectious Disease"/>
            <person name="Wu L."/>
            <person name="Ma J."/>
        </authorList>
    </citation>
    <scope>NUCLEOTIDE SEQUENCE [LARGE SCALE GENOMIC DNA]</scope>
    <source>
        <strain evidence="2">JCM 9687</strain>
    </source>
</reference>
<dbReference type="EMBL" id="BAAAYK010000038">
    <property type="protein sequence ID" value="GAA3357800.1"/>
    <property type="molecule type" value="Genomic_DNA"/>
</dbReference>
<protein>
    <recommendedName>
        <fullName evidence="3">PE domain-containing protein</fullName>
    </recommendedName>
</protein>
<organism evidence="1 2">
    <name type="scientific">Saccharopolyspora gregorii</name>
    <dbReference type="NCBI Taxonomy" id="33914"/>
    <lineage>
        <taxon>Bacteria</taxon>
        <taxon>Bacillati</taxon>
        <taxon>Actinomycetota</taxon>
        <taxon>Actinomycetes</taxon>
        <taxon>Pseudonocardiales</taxon>
        <taxon>Pseudonocardiaceae</taxon>
        <taxon>Saccharopolyspora</taxon>
    </lineage>
</organism>
<evidence type="ECO:0000313" key="1">
    <source>
        <dbReference type="EMBL" id="GAA3357800.1"/>
    </source>
</evidence>
<evidence type="ECO:0000313" key="2">
    <source>
        <dbReference type="Proteomes" id="UP001500483"/>
    </source>
</evidence>
<comment type="caution">
    <text evidence="1">The sequence shown here is derived from an EMBL/GenBank/DDBJ whole genome shotgun (WGS) entry which is preliminary data.</text>
</comment>
<name>A0ABP6RRJ9_9PSEU</name>
<gene>
    <name evidence="1" type="ORF">GCM10020366_27320</name>
</gene>
<proteinExistence type="predicted"/>
<evidence type="ECO:0008006" key="3">
    <source>
        <dbReference type="Google" id="ProtNLM"/>
    </source>
</evidence>
<accession>A0ABP6RRJ9</accession>
<dbReference type="Proteomes" id="UP001500483">
    <property type="component" value="Unassembled WGS sequence"/>
</dbReference>
<keyword evidence="2" id="KW-1185">Reference proteome</keyword>
<sequence length="157" mass="16595">MAQCKGQVRVSTGLGRYRCCCVWMFAKRLVLVGMLVTLSPRTDLVSEEERVALDGVGFHVELGVLDAAAGSIRAAVQEQDGRELGELPGAAEEYGEDVLATAMSEFCEHWSSAIDGLVSDGEEMAEALAASAASYREADAAAVEVLRQDPAVDAVDG</sequence>